<feature type="domain" description="DUF7814" evidence="5">
    <location>
        <begin position="245"/>
        <end position="335"/>
    </location>
</feature>
<protein>
    <recommendedName>
        <fullName evidence="1">site-specific DNA-methyltransferase (adenine-specific)</fullName>
        <ecNumber evidence="1">2.1.1.72</ecNumber>
    </recommendedName>
</protein>
<organism evidence="6">
    <name type="scientific">Planktothricoides raciborskii GIHE-MW2</name>
    <dbReference type="NCBI Taxonomy" id="2792601"/>
    <lineage>
        <taxon>Bacteria</taxon>
        <taxon>Bacillati</taxon>
        <taxon>Cyanobacteriota</taxon>
        <taxon>Cyanophyceae</taxon>
        <taxon>Oscillatoriophycideae</taxon>
        <taxon>Oscillatoriales</taxon>
        <taxon>Oscillatoriaceae</taxon>
        <taxon>Planktothricoides</taxon>
    </lineage>
</organism>
<evidence type="ECO:0000313" key="6">
    <source>
        <dbReference type="EMBL" id="XCM36889.1"/>
    </source>
</evidence>
<dbReference type="SUPFAM" id="SSF53335">
    <property type="entry name" value="S-adenosyl-L-methionine-dependent methyltransferases"/>
    <property type="match status" value="1"/>
</dbReference>
<dbReference type="RefSeq" id="WP_354635327.1">
    <property type="nucleotide sequence ID" value="NZ_CP159837.1"/>
</dbReference>
<dbReference type="InterPro" id="IPR029063">
    <property type="entry name" value="SAM-dependent_MTases_sf"/>
</dbReference>
<evidence type="ECO:0000256" key="2">
    <source>
        <dbReference type="ARBA" id="ARBA00022603"/>
    </source>
</evidence>
<evidence type="ECO:0000256" key="1">
    <source>
        <dbReference type="ARBA" id="ARBA00011900"/>
    </source>
</evidence>
<name>A0AAU8JCH4_9CYAN</name>
<dbReference type="PANTHER" id="PTHR33841:SF1">
    <property type="entry name" value="DNA METHYLTRANSFERASE A"/>
    <property type="match status" value="1"/>
</dbReference>
<accession>A0AAU8JCH4</accession>
<dbReference type="GO" id="GO:0009007">
    <property type="term" value="F:site-specific DNA-methyltransferase (adenine-specific) activity"/>
    <property type="evidence" value="ECO:0007669"/>
    <property type="project" value="UniProtKB-EC"/>
</dbReference>
<dbReference type="Pfam" id="PF25120">
    <property type="entry name" value="DUF7814"/>
    <property type="match status" value="1"/>
</dbReference>
<evidence type="ECO:0000256" key="3">
    <source>
        <dbReference type="ARBA" id="ARBA00022679"/>
    </source>
</evidence>
<proteinExistence type="predicted"/>
<reference evidence="6" key="1">
    <citation type="submission" date="2024-07" db="EMBL/GenBank/DDBJ databases">
        <authorList>
            <person name="Kim Y.J."/>
            <person name="Jeong J.Y."/>
        </authorList>
    </citation>
    <scope>NUCLEOTIDE SEQUENCE</scope>
    <source>
        <strain evidence="6">GIHE-MW2</strain>
    </source>
</reference>
<gene>
    <name evidence="6" type="ORF">ABWT76_005678</name>
</gene>
<dbReference type="GO" id="GO:0032259">
    <property type="term" value="P:methylation"/>
    <property type="evidence" value="ECO:0007669"/>
    <property type="project" value="UniProtKB-KW"/>
</dbReference>
<dbReference type="InterPro" id="IPR056716">
    <property type="entry name" value="DUF7814"/>
</dbReference>
<dbReference type="AlphaFoldDB" id="A0AAU8JCH4"/>
<keyword evidence="3" id="KW-0808">Transferase</keyword>
<dbReference type="InterPro" id="IPR050953">
    <property type="entry name" value="N4_N6_ade-DNA_methylase"/>
</dbReference>
<evidence type="ECO:0000259" key="5">
    <source>
        <dbReference type="Pfam" id="PF25120"/>
    </source>
</evidence>
<dbReference type="PANTHER" id="PTHR33841">
    <property type="entry name" value="DNA METHYLTRANSFERASE YEEA-RELATED"/>
    <property type="match status" value="1"/>
</dbReference>
<sequence>MSLGENFFPKSRDLLNDFRFDDLFIQELGWSQPATTKPITLKIESQTYAYSMIAQFSGVLVFEFNADNEQIADKKLCKAIYQEIEQLYRENLLIFVDRDRSRSLWYWVKRDGTKRYIRDHLYIKGQPGYLFLSKLSSLVVELSDWELGEPSVIQIADKLKTGFDVERVTKKFYQEFKEEHYNFLAYIQGIDRESDRRWYTSVMLNRLMFVYFLQRKGFLDRGNLDYLQNQLKASQQRGKDLFYREFLHTLFFEAFAKPEKHRDEQVKALVGEVTYLDGGLFLKHKIEQDYPQINIADAAFEQILDLFSRYSWNLNDTPGKRDDEINPYVLGYIFEKYINQKAFGAYYTRP</sequence>
<comment type="catalytic activity">
    <reaction evidence="4">
        <text>a 2'-deoxyadenosine in DNA + S-adenosyl-L-methionine = an N(6)-methyl-2'-deoxyadenosine in DNA + S-adenosyl-L-homocysteine + H(+)</text>
        <dbReference type="Rhea" id="RHEA:15197"/>
        <dbReference type="Rhea" id="RHEA-COMP:12418"/>
        <dbReference type="Rhea" id="RHEA-COMP:12419"/>
        <dbReference type="ChEBI" id="CHEBI:15378"/>
        <dbReference type="ChEBI" id="CHEBI:57856"/>
        <dbReference type="ChEBI" id="CHEBI:59789"/>
        <dbReference type="ChEBI" id="CHEBI:90615"/>
        <dbReference type="ChEBI" id="CHEBI:90616"/>
        <dbReference type="EC" id="2.1.1.72"/>
    </reaction>
</comment>
<evidence type="ECO:0000256" key="4">
    <source>
        <dbReference type="ARBA" id="ARBA00047942"/>
    </source>
</evidence>
<keyword evidence="2" id="KW-0489">Methyltransferase</keyword>
<dbReference type="EMBL" id="CP159837">
    <property type="protein sequence ID" value="XCM36889.1"/>
    <property type="molecule type" value="Genomic_DNA"/>
</dbReference>
<dbReference type="EC" id="2.1.1.72" evidence="1"/>